<gene>
    <name evidence="2" type="ORF">M0651_17800</name>
</gene>
<dbReference type="GO" id="GO:0016747">
    <property type="term" value="F:acyltransferase activity, transferring groups other than amino-acyl groups"/>
    <property type="evidence" value="ECO:0007669"/>
    <property type="project" value="InterPro"/>
</dbReference>
<sequence>MKIRSYASGDLIGIERLFADRELPFDKELFLWKKKAPNVFSWVGEQDGTLAAHYSIIEMPMFPGFRTGFAVDGIFAKETSQVPNIAKMLNHALQETRGAGIDIVIGVPNKRMGPVKRLLGWSTAPTYRWEISCGAQLVTKAASRFQDSLSGYDDWRLTKGPRKYGMDPEGNLIVSEEMRYEGAPYLIRYNLSKWPVIGERYSFSYLRKQPGNSSPDIEPLYVLQNKASSDTSLEWPDIWPLETLEGVVLGW</sequence>
<reference evidence="2" key="1">
    <citation type="submission" date="2022-04" db="EMBL/GenBank/DDBJ databases">
        <authorList>
            <person name="Seo M.-J."/>
        </authorList>
    </citation>
    <scope>NUCLEOTIDE SEQUENCE</scope>
    <source>
        <strain evidence="2">MBLB2552</strain>
    </source>
</reference>
<evidence type="ECO:0000259" key="1">
    <source>
        <dbReference type="PROSITE" id="PS51186"/>
    </source>
</evidence>
<dbReference type="PROSITE" id="PS51186">
    <property type="entry name" value="GNAT"/>
    <property type="match status" value="1"/>
</dbReference>
<organism evidence="2 3">
    <name type="scientific">Paenibacillus mellifer</name>
    <dbReference type="NCBI Taxonomy" id="2937794"/>
    <lineage>
        <taxon>Bacteria</taxon>
        <taxon>Bacillati</taxon>
        <taxon>Bacillota</taxon>
        <taxon>Bacilli</taxon>
        <taxon>Bacillales</taxon>
        <taxon>Paenibacillaceae</taxon>
        <taxon>Paenibacillus</taxon>
    </lineage>
</organism>
<protein>
    <recommendedName>
        <fullName evidence="1">N-acetyltransferase domain-containing protein</fullName>
    </recommendedName>
</protein>
<comment type="caution">
    <text evidence="2">The sequence shown here is derived from an EMBL/GenBank/DDBJ whole genome shotgun (WGS) entry which is preliminary data.</text>
</comment>
<dbReference type="RefSeq" id="WP_248553077.1">
    <property type="nucleotide sequence ID" value="NZ_JALPRK010000019.1"/>
</dbReference>
<dbReference type="EMBL" id="JALPRK010000019">
    <property type="protein sequence ID" value="MCK8489029.1"/>
    <property type="molecule type" value="Genomic_DNA"/>
</dbReference>
<feature type="domain" description="N-acetyltransferase" evidence="1">
    <location>
        <begin position="1"/>
        <end position="134"/>
    </location>
</feature>
<dbReference type="InterPro" id="IPR000182">
    <property type="entry name" value="GNAT_dom"/>
</dbReference>
<name>A0A9X1Y1E7_9BACL</name>
<accession>A0A9X1Y1E7</accession>
<dbReference type="Proteomes" id="UP001139534">
    <property type="component" value="Unassembled WGS sequence"/>
</dbReference>
<keyword evidence="3" id="KW-1185">Reference proteome</keyword>
<evidence type="ECO:0000313" key="3">
    <source>
        <dbReference type="Proteomes" id="UP001139534"/>
    </source>
</evidence>
<evidence type="ECO:0000313" key="2">
    <source>
        <dbReference type="EMBL" id="MCK8489029.1"/>
    </source>
</evidence>
<dbReference type="AlphaFoldDB" id="A0A9X1Y1E7"/>
<proteinExistence type="predicted"/>